<dbReference type="Proteomes" id="UP000275408">
    <property type="component" value="Unassembled WGS sequence"/>
</dbReference>
<dbReference type="EMBL" id="RCHS01000448">
    <property type="protein sequence ID" value="RMX58814.1"/>
    <property type="molecule type" value="Genomic_DNA"/>
</dbReference>
<sequence length="98" mass="11032">TPVALHLIFNILLDCSPPTNLAVSLTTLSDWNVLSGEADKLILRKHFSNYNPPTNLAVSLTTLSDWNVLSCEADKLISRKHFSNYKYDFHLRSDDSPT</sequence>
<comment type="caution">
    <text evidence="1">The sequence shown here is derived from an EMBL/GenBank/DDBJ whole genome shotgun (WGS) entry which is preliminary data.</text>
</comment>
<name>A0A3M6UZ52_POCDA</name>
<evidence type="ECO:0000313" key="1">
    <source>
        <dbReference type="EMBL" id="RMX58814.1"/>
    </source>
</evidence>
<protein>
    <submittedName>
        <fullName evidence="1">Uncharacterized protein</fullName>
    </submittedName>
</protein>
<reference evidence="1 2" key="1">
    <citation type="journal article" date="2018" name="Sci. Rep.">
        <title>Comparative analysis of the Pocillopora damicornis genome highlights role of immune system in coral evolution.</title>
        <authorList>
            <person name="Cunning R."/>
            <person name="Bay R.A."/>
            <person name="Gillette P."/>
            <person name="Baker A.C."/>
            <person name="Traylor-Knowles N."/>
        </authorList>
    </citation>
    <scope>NUCLEOTIDE SEQUENCE [LARGE SCALE GENOMIC DNA]</scope>
    <source>
        <strain evidence="1">RSMAS</strain>
        <tissue evidence="1">Whole animal</tissue>
    </source>
</reference>
<organism evidence="1 2">
    <name type="scientific">Pocillopora damicornis</name>
    <name type="common">Cauliflower coral</name>
    <name type="synonym">Millepora damicornis</name>
    <dbReference type="NCBI Taxonomy" id="46731"/>
    <lineage>
        <taxon>Eukaryota</taxon>
        <taxon>Metazoa</taxon>
        <taxon>Cnidaria</taxon>
        <taxon>Anthozoa</taxon>
        <taxon>Hexacorallia</taxon>
        <taxon>Scleractinia</taxon>
        <taxon>Astrocoeniina</taxon>
        <taxon>Pocilloporidae</taxon>
        <taxon>Pocillopora</taxon>
    </lineage>
</organism>
<proteinExistence type="predicted"/>
<accession>A0A3M6UZ52</accession>
<dbReference type="AlphaFoldDB" id="A0A3M6UZ52"/>
<keyword evidence="2" id="KW-1185">Reference proteome</keyword>
<feature type="non-terminal residue" evidence="1">
    <location>
        <position position="1"/>
    </location>
</feature>
<gene>
    <name evidence="1" type="ORF">pdam_00012871</name>
</gene>
<evidence type="ECO:0000313" key="2">
    <source>
        <dbReference type="Proteomes" id="UP000275408"/>
    </source>
</evidence>